<dbReference type="OrthoDB" id="5480566at2"/>
<reference evidence="2 3" key="1">
    <citation type="submission" date="2018-03" db="EMBL/GenBank/DDBJ databases">
        <title>Genomic Encyclopedia of Archaeal and Bacterial Type Strains, Phase II (KMG-II): from individual species to whole genera.</title>
        <authorList>
            <person name="Goeker M."/>
        </authorList>
    </citation>
    <scope>NUCLEOTIDE SEQUENCE [LARGE SCALE GENOMIC DNA]</scope>
    <source>
        <strain evidence="2 3">DSM 18107</strain>
    </source>
</reference>
<dbReference type="EMBL" id="PYGK01000012">
    <property type="protein sequence ID" value="PSL25857.1"/>
    <property type="molecule type" value="Genomic_DNA"/>
</dbReference>
<comment type="caution">
    <text evidence="2">The sequence shown here is derived from an EMBL/GenBank/DDBJ whole genome shotgun (WGS) entry which is preliminary data.</text>
</comment>
<gene>
    <name evidence="2" type="ORF">CLV42_11262</name>
</gene>
<dbReference type="AlphaFoldDB" id="A0A2P8FVW4"/>
<organism evidence="2 3">
    <name type="scientific">Chitinophaga ginsengisoli</name>
    <dbReference type="NCBI Taxonomy" id="363837"/>
    <lineage>
        <taxon>Bacteria</taxon>
        <taxon>Pseudomonadati</taxon>
        <taxon>Bacteroidota</taxon>
        <taxon>Chitinophagia</taxon>
        <taxon>Chitinophagales</taxon>
        <taxon>Chitinophagaceae</taxon>
        <taxon>Chitinophaga</taxon>
    </lineage>
</organism>
<feature type="domain" description="Tail specific protease" evidence="1">
    <location>
        <begin position="266"/>
        <end position="478"/>
    </location>
</feature>
<name>A0A2P8FVW4_9BACT</name>
<dbReference type="InterPro" id="IPR029045">
    <property type="entry name" value="ClpP/crotonase-like_dom_sf"/>
</dbReference>
<dbReference type="GO" id="GO:0008236">
    <property type="term" value="F:serine-type peptidase activity"/>
    <property type="evidence" value="ECO:0007669"/>
    <property type="project" value="InterPro"/>
</dbReference>
<dbReference type="SUPFAM" id="SSF52096">
    <property type="entry name" value="ClpP/crotonase"/>
    <property type="match status" value="1"/>
</dbReference>
<dbReference type="Pfam" id="PF03572">
    <property type="entry name" value="Peptidase_S41"/>
    <property type="match status" value="1"/>
</dbReference>
<evidence type="ECO:0000313" key="3">
    <source>
        <dbReference type="Proteomes" id="UP000240978"/>
    </source>
</evidence>
<dbReference type="Proteomes" id="UP000240978">
    <property type="component" value="Unassembled WGS sequence"/>
</dbReference>
<proteinExistence type="predicted"/>
<protein>
    <submittedName>
        <fullName evidence="2">Peptidase S41-like protein</fullName>
    </submittedName>
</protein>
<sequence length="506" mass="56469">MLYLMRKYTFHFILAFIFLSCKQTSKQENAFASAAFTSLAKYPAKALQGDFDLLVSSLKEGHTGIYCYTTAQSFDSLVAAQRAMIQDSMNGFQFYNIVSPIVAATKEDHCDINLSDELKGFLRQQGKFMPLSVLNSGDDTFILNDTISGQSFKGARIIAINGMPIQAIKEKIYRTFGSDGDILSSKIAFLEGIKLAIEYAKVIGQPESFDMTVMNPSNGSQQTVSVKSVTFDALKTIETRVDSTYHTDTNKPPASFEYLDGNTARLTFNTFSNSRFRKQHMNFQEFTDSCFNVLLKDKPEILIIDMRENGGGSEGNEDYLFSWLTDQPYIKYDSVELSRFEFSFINHTDYAADSDRIALYKELREENELTGHGKILRKKGIYTPTPPRAHPFKGFLYILTSGWTYSGGAEFCSLVREHTNAVFVGQETGGGYYGNTSGTMLELTLPVTKLSISIPILKFNLAVHKGIPGHGVIPDFEVKPSFESFSKGIDQELDKALSVTPAVEAR</sequence>
<dbReference type="Gene3D" id="3.90.226.10">
    <property type="entry name" value="2-enoyl-CoA Hydratase, Chain A, domain 1"/>
    <property type="match status" value="1"/>
</dbReference>
<dbReference type="GO" id="GO:0006508">
    <property type="term" value="P:proteolysis"/>
    <property type="evidence" value="ECO:0007669"/>
    <property type="project" value="InterPro"/>
</dbReference>
<keyword evidence="3" id="KW-1185">Reference proteome</keyword>
<accession>A0A2P8FVW4</accession>
<evidence type="ECO:0000259" key="1">
    <source>
        <dbReference type="Pfam" id="PF03572"/>
    </source>
</evidence>
<evidence type="ECO:0000313" key="2">
    <source>
        <dbReference type="EMBL" id="PSL25857.1"/>
    </source>
</evidence>
<dbReference type="InterPro" id="IPR005151">
    <property type="entry name" value="Tail-specific_protease"/>
</dbReference>
<dbReference type="PROSITE" id="PS51257">
    <property type="entry name" value="PROKAR_LIPOPROTEIN"/>
    <property type="match status" value="1"/>
</dbReference>